<sequence>MGMRSVANFQSLFPPYNSPISTSRPRPAKRQRNESGRSSWMPPRETWTHEFMCLADKDTNEIPSRAKKFDLQENGLGRKRVVFNMPDDPFQFNNKLLESYAKLKDTGGYEFLRSGASPKTLMVIAPPPVVTMSNSYTMTPMAVRLSEAKERVEAKYIFKAIHLMGRGTQKSNV</sequence>
<feature type="region of interest" description="Disordered" evidence="1">
    <location>
        <begin position="16"/>
        <end position="43"/>
    </location>
</feature>
<protein>
    <submittedName>
        <fullName evidence="2">Uncharacterized protein</fullName>
    </submittedName>
</protein>
<comment type="caution">
    <text evidence="2">The sequence shown here is derived from an EMBL/GenBank/DDBJ whole genome shotgun (WGS) entry which is preliminary data.</text>
</comment>
<keyword evidence="3" id="KW-1185">Reference proteome</keyword>
<evidence type="ECO:0000256" key="1">
    <source>
        <dbReference type="SAM" id="MobiDB-lite"/>
    </source>
</evidence>
<evidence type="ECO:0000313" key="3">
    <source>
        <dbReference type="Proteomes" id="UP000225706"/>
    </source>
</evidence>
<evidence type="ECO:0000313" key="2">
    <source>
        <dbReference type="EMBL" id="PFX16957.1"/>
    </source>
</evidence>
<organism evidence="2 3">
    <name type="scientific">Stylophora pistillata</name>
    <name type="common">Smooth cauliflower coral</name>
    <dbReference type="NCBI Taxonomy" id="50429"/>
    <lineage>
        <taxon>Eukaryota</taxon>
        <taxon>Metazoa</taxon>
        <taxon>Cnidaria</taxon>
        <taxon>Anthozoa</taxon>
        <taxon>Hexacorallia</taxon>
        <taxon>Scleractinia</taxon>
        <taxon>Astrocoeniina</taxon>
        <taxon>Pocilloporidae</taxon>
        <taxon>Stylophora</taxon>
    </lineage>
</organism>
<gene>
    <name evidence="2" type="ORF">AWC38_SpisGene18743</name>
</gene>
<name>A0A2B4RKR6_STYPI</name>
<proteinExistence type="predicted"/>
<reference evidence="3" key="1">
    <citation type="journal article" date="2017" name="bioRxiv">
        <title>Comparative analysis of the genomes of Stylophora pistillata and Acropora digitifera provides evidence for extensive differences between species of corals.</title>
        <authorList>
            <person name="Voolstra C.R."/>
            <person name="Li Y."/>
            <person name="Liew Y.J."/>
            <person name="Baumgarten S."/>
            <person name="Zoccola D."/>
            <person name="Flot J.-F."/>
            <person name="Tambutte S."/>
            <person name="Allemand D."/>
            <person name="Aranda M."/>
        </authorList>
    </citation>
    <scope>NUCLEOTIDE SEQUENCE [LARGE SCALE GENOMIC DNA]</scope>
</reference>
<dbReference type="Proteomes" id="UP000225706">
    <property type="component" value="Unassembled WGS sequence"/>
</dbReference>
<dbReference type="AlphaFoldDB" id="A0A2B4RKR6"/>
<accession>A0A2B4RKR6</accession>
<dbReference type="EMBL" id="LSMT01000507">
    <property type="protein sequence ID" value="PFX16957.1"/>
    <property type="molecule type" value="Genomic_DNA"/>
</dbReference>